<dbReference type="PANTHER" id="PTHR16305:SF35">
    <property type="entry name" value="TRANSCRIPTIONAL ACTIVATOR DOMAIN"/>
    <property type="match status" value="1"/>
</dbReference>
<feature type="region of interest" description="Disordered" evidence="3">
    <location>
        <begin position="511"/>
        <end position="540"/>
    </location>
</feature>
<dbReference type="InterPro" id="IPR027417">
    <property type="entry name" value="P-loop_NTPase"/>
</dbReference>
<evidence type="ECO:0000256" key="1">
    <source>
        <dbReference type="ARBA" id="ARBA00022741"/>
    </source>
</evidence>
<gene>
    <name evidence="5" type="ORF">DVA86_31015</name>
</gene>
<dbReference type="Proteomes" id="UP000254425">
    <property type="component" value="Chromosome"/>
</dbReference>
<dbReference type="KEGG" id="sarm:DVA86_31015"/>
<proteinExistence type="predicted"/>
<sequence length="1159" mass="124491">MTGNRQTHALIGRDHPAGVLRAEIGRAADSHGGLVLVTGEAGIGKSTLVAGAAEDARRLGALVLSGSCWDSENAPGYWPWVQVLRGLRRAAAGAEWAAAEEAAGGGLAVLLGEARGTEGVESFQLYDAVTSALVSVSQTRPVVVVLDDLHWADTASLRLLEFAAQHTWFERVLLVGTYRDVEVEPDDHPLRPLIMPLLARATTVTLTGLAPDEVGALMARTAGEEPDPALAAEVHRRTGGNPFFVEQTARLWRSGGTVTGVAPGVRDALRRRLSLLPAPVERLLTDAAVLGREFHRRVLAAAAGAPVPQVDRLLEQAVAARLVVAHGAGRFAFAHDLVRETLYGALDDTGEDGRAERHAAVVRALEGDAVPAGHVGPADLAHHARLAGDTLEPSRAVDHLLAAARDAGVRLAFEESIGHLWSALERAAQDEPRRHVVIGLDLGVELHARGEWQQSSRVLREAVERARALDDDELLARVALTLHRLGWRGETDQRLAGELVVEAHRRLVRDVPGEGGPYGREGRPGAQGGRTAGAGGAAGAGGRAARAEAAGAELDGPQLERLARELAVRAVVLARRGEDDEALSFSLWSRHDLMWGPGTAAEREALTEEMIAVARRASDDETERIAVSLSWVALLEQGDPRYLERFHAFVTMAEQDAGERMRMAAAMDRCIIAALGARFEEAEARFAEAVGAGDHHEDEHPGFAFVTDHVYWSMLLAQGRFDELDATHRRLVERGHPNPQLVAGITAAERGDVDGALRRLAEVSARPESLSRSEESLWLRFQAQAAAVSRDPELCERARRAIAPYADEWAVSFYGCDISGPMAYWLGRLDAAQERWDEAVDEFTAAAESADRLRAVVWAVTARAHLGEALLARGAPGDADAAAALLEDAEREAVAVGMRHVAERARQARLAPAPPPAVRVADGPDAPYAAREESDTARGGAVRGEAGPVREDAVRGGAVRGAPGAVSGPAAGAQEEAPAREFRREGAVWTLRLGGRTVHMPDAKGLRDLHTLLANPGTDIPAVRLLDPEGGELVVAARQLGGDDVLDEEAKARYKKRLTQLDQEIDRAVERGDDRRAADYDREREALLHELRAAAGLGGRSRRLGDEAERARKTVTARIRDTLRKLDERHPELAAHLRATVSTGAACRYQPDSGTGWRL</sequence>
<dbReference type="PANTHER" id="PTHR16305">
    <property type="entry name" value="TESTICULAR SOLUBLE ADENYLYL CYCLASE"/>
    <property type="match status" value="1"/>
</dbReference>
<keyword evidence="6" id="KW-1185">Reference proteome</keyword>
<evidence type="ECO:0000256" key="2">
    <source>
        <dbReference type="ARBA" id="ARBA00022840"/>
    </source>
</evidence>
<protein>
    <submittedName>
        <fullName evidence="5">ATPase</fullName>
    </submittedName>
</protein>
<dbReference type="EMBL" id="CP031320">
    <property type="protein sequence ID" value="AXK36359.1"/>
    <property type="molecule type" value="Genomic_DNA"/>
</dbReference>
<dbReference type="Pfam" id="PF13191">
    <property type="entry name" value="AAA_16"/>
    <property type="match status" value="1"/>
</dbReference>
<dbReference type="SUPFAM" id="SSF52540">
    <property type="entry name" value="P-loop containing nucleoside triphosphate hydrolases"/>
    <property type="match status" value="1"/>
</dbReference>
<dbReference type="InterPro" id="IPR041664">
    <property type="entry name" value="AAA_16"/>
</dbReference>
<dbReference type="GO" id="GO:0004016">
    <property type="term" value="F:adenylate cyclase activity"/>
    <property type="evidence" value="ECO:0007669"/>
    <property type="project" value="TreeGrafter"/>
</dbReference>
<dbReference type="GO" id="GO:0005737">
    <property type="term" value="C:cytoplasm"/>
    <property type="evidence" value="ECO:0007669"/>
    <property type="project" value="TreeGrafter"/>
</dbReference>
<dbReference type="RefSeq" id="WP_208883264.1">
    <property type="nucleotide sequence ID" value="NZ_CP031320.1"/>
</dbReference>
<reference evidence="5 6" key="1">
    <citation type="submission" date="2018-07" db="EMBL/GenBank/DDBJ databases">
        <title>Draft genome of the type strain Streptomyces armeniacus ATCC 15676.</title>
        <authorList>
            <person name="Labana P."/>
            <person name="Gosse J.T."/>
            <person name="Boddy C.N."/>
        </authorList>
    </citation>
    <scope>NUCLEOTIDE SEQUENCE [LARGE SCALE GENOMIC DNA]</scope>
    <source>
        <strain evidence="5 6">ATCC 15676</strain>
    </source>
</reference>
<accession>A0A345XXJ3</accession>
<evidence type="ECO:0000256" key="3">
    <source>
        <dbReference type="SAM" id="MobiDB-lite"/>
    </source>
</evidence>
<feature type="compositionally biased region" description="Low complexity" evidence="3">
    <location>
        <begin position="918"/>
        <end position="927"/>
    </location>
</feature>
<feature type="compositionally biased region" description="Low complexity" evidence="3">
    <location>
        <begin position="955"/>
        <end position="976"/>
    </location>
</feature>
<name>A0A345XXJ3_9ACTN</name>
<keyword evidence="2" id="KW-0067">ATP-binding</keyword>
<evidence type="ECO:0000313" key="5">
    <source>
        <dbReference type="EMBL" id="AXK36359.1"/>
    </source>
</evidence>
<feature type="region of interest" description="Disordered" evidence="3">
    <location>
        <begin position="907"/>
        <end position="981"/>
    </location>
</feature>
<dbReference type="AlphaFoldDB" id="A0A345XXJ3"/>
<evidence type="ECO:0000313" key="6">
    <source>
        <dbReference type="Proteomes" id="UP000254425"/>
    </source>
</evidence>
<evidence type="ECO:0000259" key="4">
    <source>
        <dbReference type="Pfam" id="PF13191"/>
    </source>
</evidence>
<organism evidence="5 6">
    <name type="scientific">Streptomyces armeniacus</name>
    <dbReference type="NCBI Taxonomy" id="83291"/>
    <lineage>
        <taxon>Bacteria</taxon>
        <taxon>Bacillati</taxon>
        <taxon>Actinomycetota</taxon>
        <taxon>Actinomycetes</taxon>
        <taxon>Kitasatosporales</taxon>
        <taxon>Streptomycetaceae</taxon>
        <taxon>Streptomyces</taxon>
    </lineage>
</organism>
<feature type="domain" description="Orc1-like AAA ATPase" evidence="4">
    <location>
        <begin position="10"/>
        <end position="175"/>
    </location>
</feature>
<keyword evidence="1" id="KW-0547">Nucleotide-binding</keyword>
<dbReference type="GO" id="GO:0005524">
    <property type="term" value="F:ATP binding"/>
    <property type="evidence" value="ECO:0007669"/>
    <property type="project" value="UniProtKB-KW"/>
</dbReference>
<feature type="compositionally biased region" description="Gly residues" evidence="3">
    <location>
        <begin position="513"/>
        <end position="540"/>
    </location>
</feature>